<proteinExistence type="predicted"/>
<feature type="compositionally biased region" description="Basic and acidic residues" evidence="1">
    <location>
        <begin position="73"/>
        <end position="87"/>
    </location>
</feature>
<dbReference type="EMBL" id="PJQY01002265">
    <property type="protein sequence ID" value="PQP95266.1"/>
    <property type="molecule type" value="Genomic_DNA"/>
</dbReference>
<comment type="caution">
    <text evidence="2">The sequence shown here is derived from an EMBL/GenBank/DDBJ whole genome shotgun (WGS) entry which is preliminary data.</text>
</comment>
<evidence type="ECO:0000313" key="3">
    <source>
        <dbReference type="Proteomes" id="UP000250321"/>
    </source>
</evidence>
<reference evidence="2 3" key="1">
    <citation type="submission" date="2018-02" db="EMBL/GenBank/DDBJ databases">
        <title>Draft genome of wild Prunus yedoensis var. nudiflora.</title>
        <authorList>
            <person name="Baek S."/>
            <person name="Kim J.-H."/>
            <person name="Choi K."/>
            <person name="Kim G.-B."/>
            <person name="Cho A."/>
            <person name="Jang H."/>
            <person name="Shin C.-H."/>
            <person name="Yu H.-J."/>
            <person name="Mun J.-H."/>
        </authorList>
    </citation>
    <scope>NUCLEOTIDE SEQUENCE [LARGE SCALE GENOMIC DNA]</scope>
    <source>
        <strain evidence="3">cv. Jeju island</strain>
        <tissue evidence="2">Leaf</tissue>
    </source>
</reference>
<feature type="region of interest" description="Disordered" evidence="1">
    <location>
        <begin position="68"/>
        <end position="93"/>
    </location>
</feature>
<name>A0A314XRW2_PRUYE</name>
<sequence>MGQDQTKPVGNNDIKFKGVDLTENDGTLTAFNRFANRTDGTDKGNNKIEFDDFKAKGNKKNLNILNDFAQRGRMGESGKEENKEKEQLQQASN</sequence>
<evidence type="ECO:0000256" key="1">
    <source>
        <dbReference type="SAM" id="MobiDB-lite"/>
    </source>
</evidence>
<gene>
    <name evidence="2" type="ORF">Pyn_28086</name>
</gene>
<organism evidence="2 3">
    <name type="scientific">Prunus yedoensis var. nudiflora</name>
    <dbReference type="NCBI Taxonomy" id="2094558"/>
    <lineage>
        <taxon>Eukaryota</taxon>
        <taxon>Viridiplantae</taxon>
        <taxon>Streptophyta</taxon>
        <taxon>Embryophyta</taxon>
        <taxon>Tracheophyta</taxon>
        <taxon>Spermatophyta</taxon>
        <taxon>Magnoliopsida</taxon>
        <taxon>eudicotyledons</taxon>
        <taxon>Gunneridae</taxon>
        <taxon>Pentapetalae</taxon>
        <taxon>rosids</taxon>
        <taxon>fabids</taxon>
        <taxon>Rosales</taxon>
        <taxon>Rosaceae</taxon>
        <taxon>Amygdaloideae</taxon>
        <taxon>Amygdaleae</taxon>
        <taxon>Prunus</taxon>
    </lineage>
</organism>
<protein>
    <submittedName>
        <fullName evidence="2">Uncharacterized protein</fullName>
    </submittedName>
</protein>
<dbReference type="AlphaFoldDB" id="A0A314XRW2"/>
<dbReference type="Proteomes" id="UP000250321">
    <property type="component" value="Unassembled WGS sequence"/>
</dbReference>
<dbReference type="OrthoDB" id="10368277at2759"/>
<accession>A0A314XRW2</accession>
<evidence type="ECO:0000313" key="2">
    <source>
        <dbReference type="EMBL" id="PQP95266.1"/>
    </source>
</evidence>
<keyword evidence="3" id="KW-1185">Reference proteome</keyword>